<dbReference type="PANTHER" id="PTHR11941:SF169">
    <property type="entry name" value="(7AS)-7A-METHYL-1,5-DIOXO-2,3,5,6,7,7A-HEXAHYDRO-1H-INDENE-CARBOXYL-COA HYDROLASE"/>
    <property type="match status" value="1"/>
</dbReference>
<comment type="similarity">
    <text evidence="1 4">Belongs to the enoyl-CoA hydratase/isomerase family.</text>
</comment>
<dbReference type="InterPro" id="IPR018376">
    <property type="entry name" value="Enoyl-CoA_hyd/isom_CS"/>
</dbReference>
<dbReference type="Pfam" id="PF00378">
    <property type="entry name" value="ECH_1"/>
    <property type="match status" value="1"/>
</dbReference>
<dbReference type="PANTHER" id="PTHR11941">
    <property type="entry name" value="ENOYL-COA HYDRATASE-RELATED"/>
    <property type="match status" value="1"/>
</dbReference>
<name>A0ABY4R4D3_9ACTN</name>
<keyword evidence="3" id="KW-0456">Lyase</keyword>
<dbReference type="Gene3D" id="1.10.12.10">
    <property type="entry name" value="Lyase 2-enoyl-coa Hydratase, Chain A, domain 2"/>
    <property type="match status" value="1"/>
</dbReference>
<reference evidence="5" key="2">
    <citation type="submission" date="2022-05" db="EMBL/GenBank/DDBJ databases">
        <authorList>
            <person name="Kim J.-S."/>
            <person name="Lee K."/>
            <person name="Suh M."/>
            <person name="Eom M."/>
            <person name="Kim J.-S."/>
            <person name="Kim D.-S."/>
            <person name="Ko S.-H."/>
            <person name="Shin Y."/>
            <person name="Lee J.-S."/>
        </authorList>
    </citation>
    <scope>NUCLEOTIDE SEQUENCE</scope>
    <source>
        <strain evidence="5">N237</strain>
    </source>
</reference>
<dbReference type="Gene3D" id="3.90.226.10">
    <property type="entry name" value="2-enoyl-CoA Hydratase, Chain A, domain 1"/>
    <property type="match status" value="1"/>
</dbReference>
<keyword evidence="2" id="KW-0443">Lipid metabolism</keyword>
<evidence type="ECO:0000313" key="5">
    <source>
        <dbReference type="EMBL" id="UQX89911.1"/>
    </source>
</evidence>
<dbReference type="EMBL" id="CP097332">
    <property type="protein sequence ID" value="UQX89911.1"/>
    <property type="molecule type" value="Genomic_DNA"/>
</dbReference>
<dbReference type="InterPro" id="IPR014748">
    <property type="entry name" value="Enoyl-CoA_hydra_C"/>
</dbReference>
<dbReference type="InterPro" id="IPR029045">
    <property type="entry name" value="ClpP/crotonase-like_dom_sf"/>
</dbReference>
<accession>A0ABY4R4D3</accession>
<protein>
    <submittedName>
        <fullName evidence="5">Enoyl-CoA hydratase-related protein</fullName>
    </submittedName>
</protein>
<dbReference type="Proteomes" id="UP001056336">
    <property type="component" value="Chromosome"/>
</dbReference>
<keyword evidence="6" id="KW-1185">Reference proteome</keyword>
<dbReference type="RefSeq" id="WP_249773806.1">
    <property type="nucleotide sequence ID" value="NZ_CP097332.1"/>
</dbReference>
<evidence type="ECO:0000256" key="2">
    <source>
        <dbReference type="ARBA" id="ARBA00023098"/>
    </source>
</evidence>
<dbReference type="SUPFAM" id="SSF52096">
    <property type="entry name" value="ClpP/crotonase"/>
    <property type="match status" value="1"/>
</dbReference>
<evidence type="ECO:0000256" key="3">
    <source>
        <dbReference type="ARBA" id="ARBA00023239"/>
    </source>
</evidence>
<dbReference type="PROSITE" id="PS00166">
    <property type="entry name" value="ENOYL_COA_HYDRATASE"/>
    <property type="match status" value="1"/>
</dbReference>
<organism evidence="5 6">
    <name type="scientific">Jatrophihabitans telluris</name>
    <dbReference type="NCBI Taxonomy" id="2038343"/>
    <lineage>
        <taxon>Bacteria</taxon>
        <taxon>Bacillati</taxon>
        <taxon>Actinomycetota</taxon>
        <taxon>Actinomycetes</taxon>
        <taxon>Jatrophihabitantales</taxon>
        <taxon>Jatrophihabitantaceae</taxon>
        <taxon>Jatrophihabitans</taxon>
    </lineage>
</organism>
<dbReference type="InterPro" id="IPR001753">
    <property type="entry name" value="Enoyl-CoA_hydra/iso"/>
</dbReference>
<sequence>MSELVRCEVDGAVATIRVDRPPVNALNVELQDGLRAAAAECTARDDIRAVVLYGGEKVFVAGADVKEFHVMSAQDMQRRGAALTDSLDAIAQIPKPVIAAVTGYALGGGCELALTADFRISADTAKWGQPEILLGLIPGAGGTQRLPRLIGPAKAKDLIYTGRFVDAAEALAIGLVDAVVEADQVYPTALAMARKFAAGPALALRAAKAAIDNGLDLDLANGLRLEAHLFAGIFATEDKQRGIASFIANGPGKADFVGN</sequence>
<gene>
    <name evidence="5" type="ORF">M6D93_07870</name>
</gene>
<reference evidence="5" key="1">
    <citation type="journal article" date="2018" name="Int. J. Syst. Evol. Microbiol.">
        <title>Jatrophihabitans telluris sp. nov., isolated from sediment soil of lava forest wetlands and the emended description of the genus Jatrophihabitans.</title>
        <authorList>
            <person name="Lee K.C."/>
            <person name="Suh M.K."/>
            <person name="Eom M.K."/>
            <person name="Kim K.K."/>
            <person name="Kim J.S."/>
            <person name="Kim D.S."/>
            <person name="Ko S.H."/>
            <person name="Shin Y.K."/>
            <person name="Lee J.S."/>
        </authorList>
    </citation>
    <scope>NUCLEOTIDE SEQUENCE</scope>
    <source>
        <strain evidence="5">N237</strain>
    </source>
</reference>
<evidence type="ECO:0000256" key="1">
    <source>
        <dbReference type="ARBA" id="ARBA00005254"/>
    </source>
</evidence>
<dbReference type="CDD" id="cd06558">
    <property type="entry name" value="crotonase-like"/>
    <property type="match status" value="1"/>
</dbReference>
<proteinExistence type="inferred from homology"/>
<evidence type="ECO:0000313" key="6">
    <source>
        <dbReference type="Proteomes" id="UP001056336"/>
    </source>
</evidence>
<evidence type="ECO:0000256" key="4">
    <source>
        <dbReference type="RuleBase" id="RU003707"/>
    </source>
</evidence>